<dbReference type="RefSeq" id="WP_130021099.1">
    <property type="nucleotide sequence ID" value="NZ_SEWF01000014.1"/>
</dbReference>
<dbReference type="InterPro" id="IPR021320">
    <property type="entry name" value="DUF2905"/>
</dbReference>
<keyword evidence="1" id="KW-0472">Membrane</keyword>
<organism evidence="2 3">
    <name type="scientific">Emticicia agri</name>
    <dbReference type="NCBI Taxonomy" id="2492393"/>
    <lineage>
        <taxon>Bacteria</taxon>
        <taxon>Pseudomonadati</taxon>
        <taxon>Bacteroidota</taxon>
        <taxon>Cytophagia</taxon>
        <taxon>Cytophagales</taxon>
        <taxon>Leadbetterellaceae</taxon>
        <taxon>Emticicia</taxon>
    </lineage>
</organism>
<protein>
    <submittedName>
        <fullName evidence="2">DUF2905 domain-containing protein</fullName>
    </submittedName>
</protein>
<dbReference type="Proteomes" id="UP000293162">
    <property type="component" value="Unassembled WGS sequence"/>
</dbReference>
<dbReference type="PANTHER" id="PTHR36443">
    <property type="entry name" value="BSR5223 PROTEIN"/>
    <property type="match status" value="1"/>
</dbReference>
<comment type="caution">
    <text evidence="2">The sequence shown here is derived from an EMBL/GenBank/DDBJ whole genome shotgun (WGS) entry which is preliminary data.</text>
</comment>
<evidence type="ECO:0000256" key="1">
    <source>
        <dbReference type="SAM" id="Phobius"/>
    </source>
</evidence>
<keyword evidence="1" id="KW-0812">Transmembrane</keyword>
<evidence type="ECO:0000313" key="2">
    <source>
        <dbReference type="EMBL" id="RYU95493.1"/>
    </source>
</evidence>
<proteinExistence type="predicted"/>
<gene>
    <name evidence="2" type="ORF">EWM59_11390</name>
</gene>
<dbReference type="EMBL" id="SEWF01000014">
    <property type="protein sequence ID" value="RYU95493.1"/>
    <property type="molecule type" value="Genomic_DNA"/>
</dbReference>
<evidence type="ECO:0000313" key="3">
    <source>
        <dbReference type="Proteomes" id="UP000293162"/>
    </source>
</evidence>
<sequence>MNQNTGKYIIFIGGIILLIGIVMYFFADKLHWFGRLPGDIRYEKGNTRIYFPVVTMILLSLLLNLIIYLVKKFL</sequence>
<accession>A0A4Q5M0X6</accession>
<dbReference type="AlphaFoldDB" id="A0A4Q5M0X6"/>
<keyword evidence="3" id="KW-1185">Reference proteome</keyword>
<name>A0A4Q5M0X6_9BACT</name>
<feature type="transmembrane region" description="Helical" evidence="1">
    <location>
        <begin position="49"/>
        <end position="70"/>
    </location>
</feature>
<keyword evidence="1" id="KW-1133">Transmembrane helix</keyword>
<dbReference type="PANTHER" id="PTHR36443:SF1">
    <property type="entry name" value="BSR5223 PROTEIN"/>
    <property type="match status" value="1"/>
</dbReference>
<dbReference type="OrthoDB" id="680637at2"/>
<reference evidence="2 3" key="1">
    <citation type="submission" date="2019-02" db="EMBL/GenBank/DDBJ databases">
        <title>Bacterial novel species Emticicia sp. 17J42-9 isolated from soil.</title>
        <authorList>
            <person name="Jung H.-Y."/>
        </authorList>
    </citation>
    <scope>NUCLEOTIDE SEQUENCE [LARGE SCALE GENOMIC DNA]</scope>
    <source>
        <strain evidence="2 3">17J42-9</strain>
    </source>
</reference>
<dbReference type="Pfam" id="PF11146">
    <property type="entry name" value="DUF2905"/>
    <property type="match status" value="1"/>
</dbReference>
<feature type="transmembrane region" description="Helical" evidence="1">
    <location>
        <begin position="7"/>
        <end position="27"/>
    </location>
</feature>